<feature type="DNA-binding region" description="OmpR/PhoB-type" evidence="3">
    <location>
        <begin position="124"/>
        <end position="222"/>
    </location>
</feature>
<protein>
    <submittedName>
        <fullName evidence="6">Two component transcriptional regulator, winged helix family</fullName>
    </submittedName>
</protein>
<feature type="modified residue" description="4-aspartylphosphate" evidence="2">
    <location>
        <position position="51"/>
    </location>
</feature>
<keyword evidence="1 3" id="KW-0238">DNA-binding</keyword>
<proteinExistence type="predicted"/>
<accession>A0A1H7P1K0</accession>
<dbReference type="Gene3D" id="6.10.250.690">
    <property type="match status" value="1"/>
</dbReference>
<dbReference type="Pfam" id="PF00072">
    <property type="entry name" value="Response_reg"/>
    <property type="match status" value="1"/>
</dbReference>
<evidence type="ECO:0000259" key="5">
    <source>
        <dbReference type="PROSITE" id="PS51755"/>
    </source>
</evidence>
<evidence type="ECO:0000256" key="1">
    <source>
        <dbReference type="ARBA" id="ARBA00023125"/>
    </source>
</evidence>
<dbReference type="GO" id="GO:0005829">
    <property type="term" value="C:cytosol"/>
    <property type="evidence" value="ECO:0007669"/>
    <property type="project" value="TreeGrafter"/>
</dbReference>
<keyword evidence="2" id="KW-0597">Phosphoprotein</keyword>
<dbReference type="SMART" id="SM00862">
    <property type="entry name" value="Trans_reg_C"/>
    <property type="match status" value="1"/>
</dbReference>
<dbReference type="InterPro" id="IPR001789">
    <property type="entry name" value="Sig_transdc_resp-reg_receiver"/>
</dbReference>
<dbReference type="PROSITE" id="PS51755">
    <property type="entry name" value="OMPR_PHOB"/>
    <property type="match status" value="1"/>
</dbReference>
<dbReference type="Proteomes" id="UP000199664">
    <property type="component" value="Unassembled WGS sequence"/>
</dbReference>
<evidence type="ECO:0000256" key="3">
    <source>
        <dbReference type="PROSITE-ProRule" id="PRU01091"/>
    </source>
</evidence>
<evidence type="ECO:0000259" key="4">
    <source>
        <dbReference type="PROSITE" id="PS50110"/>
    </source>
</evidence>
<evidence type="ECO:0000256" key="2">
    <source>
        <dbReference type="PROSITE-ProRule" id="PRU00169"/>
    </source>
</evidence>
<dbReference type="PANTHER" id="PTHR48111:SF36">
    <property type="entry name" value="TRANSCRIPTIONAL REGULATORY PROTEIN CUTR"/>
    <property type="match status" value="1"/>
</dbReference>
<feature type="domain" description="OmpR/PhoB-type" evidence="5">
    <location>
        <begin position="124"/>
        <end position="222"/>
    </location>
</feature>
<dbReference type="Gene3D" id="1.10.10.10">
    <property type="entry name" value="Winged helix-like DNA-binding domain superfamily/Winged helix DNA-binding domain"/>
    <property type="match status" value="1"/>
</dbReference>
<dbReference type="GO" id="GO:0000156">
    <property type="term" value="F:phosphorelay response regulator activity"/>
    <property type="evidence" value="ECO:0007669"/>
    <property type="project" value="TreeGrafter"/>
</dbReference>
<dbReference type="SUPFAM" id="SSF52172">
    <property type="entry name" value="CheY-like"/>
    <property type="match status" value="1"/>
</dbReference>
<evidence type="ECO:0000313" key="7">
    <source>
        <dbReference type="Proteomes" id="UP000199664"/>
    </source>
</evidence>
<dbReference type="GO" id="GO:0000976">
    <property type="term" value="F:transcription cis-regulatory region binding"/>
    <property type="evidence" value="ECO:0007669"/>
    <property type="project" value="TreeGrafter"/>
</dbReference>
<dbReference type="GO" id="GO:0032993">
    <property type="term" value="C:protein-DNA complex"/>
    <property type="evidence" value="ECO:0007669"/>
    <property type="project" value="TreeGrafter"/>
</dbReference>
<dbReference type="AlphaFoldDB" id="A0A1H7P1K0"/>
<dbReference type="InterPro" id="IPR039420">
    <property type="entry name" value="WalR-like"/>
</dbReference>
<feature type="domain" description="Response regulatory" evidence="4">
    <location>
        <begin position="2"/>
        <end position="116"/>
    </location>
</feature>
<dbReference type="GO" id="GO:0006355">
    <property type="term" value="P:regulation of DNA-templated transcription"/>
    <property type="evidence" value="ECO:0007669"/>
    <property type="project" value="InterPro"/>
</dbReference>
<dbReference type="PROSITE" id="PS50110">
    <property type="entry name" value="RESPONSE_REGULATORY"/>
    <property type="match status" value="1"/>
</dbReference>
<dbReference type="InterPro" id="IPR011006">
    <property type="entry name" value="CheY-like_superfamily"/>
</dbReference>
<dbReference type="CDD" id="cd00383">
    <property type="entry name" value="trans_reg_C"/>
    <property type="match status" value="1"/>
</dbReference>
<organism evidence="6 7">
    <name type="scientific">Bosea lupini</name>
    <dbReference type="NCBI Taxonomy" id="1036779"/>
    <lineage>
        <taxon>Bacteria</taxon>
        <taxon>Pseudomonadati</taxon>
        <taxon>Pseudomonadota</taxon>
        <taxon>Alphaproteobacteria</taxon>
        <taxon>Hyphomicrobiales</taxon>
        <taxon>Boseaceae</taxon>
        <taxon>Bosea</taxon>
    </lineage>
</organism>
<dbReference type="EMBL" id="FOAN01000003">
    <property type="protein sequence ID" value="SEL28947.1"/>
    <property type="molecule type" value="Genomic_DNA"/>
</dbReference>
<keyword evidence="7" id="KW-1185">Reference proteome</keyword>
<dbReference type="OrthoDB" id="9802426at2"/>
<gene>
    <name evidence="6" type="ORF">SAMN04515666_103315</name>
</gene>
<evidence type="ECO:0000313" key="6">
    <source>
        <dbReference type="EMBL" id="SEL28947.1"/>
    </source>
</evidence>
<dbReference type="InterPro" id="IPR036388">
    <property type="entry name" value="WH-like_DNA-bd_sf"/>
</dbReference>
<name>A0A1H7P1K0_9HYPH</name>
<dbReference type="STRING" id="1036779.SAMN04515666_103315"/>
<dbReference type="SMART" id="SM00448">
    <property type="entry name" value="REC"/>
    <property type="match status" value="1"/>
</dbReference>
<dbReference type="InterPro" id="IPR001867">
    <property type="entry name" value="OmpR/PhoB-type_DNA-bd"/>
</dbReference>
<reference evidence="7" key="1">
    <citation type="submission" date="2016-10" db="EMBL/GenBank/DDBJ databases">
        <authorList>
            <person name="Varghese N."/>
            <person name="Submissions S."/>
        </authorList>
    </citation>
    <scope>NUCLEOTIDE SEQUENCE [LARGE SCALE GENOMIC DNA]</scope>
    <source>
        <strain evidence="7">LMG 26383,CCUG 61248,R- 45681</strain>
    </source>
</reference>
<dbReference type="Gene3D" id="3.40.50.2300">
    <property type="match status" value="1"/>
</dbReference>
<sequence length="226" mass="24747">MRVLFAEDDEAVGRATASSLTAAGFVVDLVESRDDALHALKSHSYDAAVFDILLPDGSGLEALAEVRRSRLDLPVLLLTALGSVDDRVTGLNTGADDYLVKPFSIDELIARLRALQRRLGTSVAMVLAVENTSFDPTSRMMSVDGEHVPLSRAESIVVERFMRCLGRVVTKEQLAESVYSFNEEYTDNAVEVHVHRVRRKLEGSGAKLSIRTVRGLGYIMVADKTP</sequence>
<dbReference type="PANTHER" id="PTHR48111">
    <property type="entry name" value="REGULATOR OF RPOS"/>
    <property type="match status" value="1"/>
</dbReference>
<dbReference type="Pfam" id="PF00486">
    <property type="entry name" value="Trans_reg_C"/>
    <property type="match status" value="1"/>
</dbReference>